<dbReference type="EMBL" id="JRVJ01000021">
    <property type="protein sequence ID" value="KGM18141.1"/>
    <property type="molecule type" value="Genomic_DNA"/>
</dbReference>
<organism evidence="1 2">
    <name type="scientific">Corynebacterium auriscanis</name>
    <dbReference type="NCBI Taxonomy" id="99807"/>
    <lineage>
        <taxon>Bacteria</taxon>
        <taxon>Bacillati</taxon>
        <taxon>Actinomycetota</taxon>
        <taxon>Actinomycetes</taxon>
        <taxon>Mycobacteriales</taxon>
        <taxon>Corynebacteriaceae</taxon>
        <taxon>Corynebacterium</taxon>
    </lineage>
</organism>
<dbReference type="Proteomes" id="UP000030145">
    <property type="component" value="Unassembled WGS sequence"/>
</dbReference>
<protein>
    <submittedName>
        <fullName evidence="1">Uncharacterized protein</fullName>
    </submittedName>
</protein>
<comment type="caution">
    <text evidence="1">The sequence shown here is derived from an EMBL/GenBank/DDBJ whole genome shotgun (WGS) entry which is preliminary data.</text>
</comment>
<evidence type="ECO:0000313" key="1">
    <source>
        <dbReference type="EMBL" id="KGM18141.1"/>
    </source>
</evidence>
<reference evidence="1 2" key="1">
    <citation type="submission" date="2014-10" db="EMBL/GenBank/DDBJ databases">
        <title>Whole Genome sequence of Corynebacterium auriscanis strain CIP 106629.</title>
        <authorList>
            <person name="Hassan S.S."/>
            <person name="Jamal S.B."/>
            <person name="Tiwari S."/>
            <person name="Oliveira L.D.C."/>
            <person name="Souza F."/>
            <person name="Mariano D.C."/>
            <person name="Almeida S."/>
            <person name="Dorella F."/>
            <person name="Pereira F."/>
            <person name="Carvalho A."/>
            <person name="Leal C.A."/>
            <person name="Soares S.D.C."/>
            <person name="Figueiredo H.C."/>
            <person name="Silva A."/>
            <person name="Azevedo V.A."/>
        </authorList>
    </citation>
    <scope>NUCLEOTIDE SEQUENCE [LARGE SCALE GENOMIC DNA]</scope>
    <source>
        <strain evidence="1 2">CIP 106629</strain>
    </source>
</reference>
<proteinExistence type="predicted"/>
<dbReference type="AlphaFoldDB" id="A0A0A2DML2"/>
<accession>A0A0A2DML2</accession>
<evidence type="ECO:0000313" key="2">
    <source>
        <dbReference type="Proteomes" id="UP000030145"/>
    </source>
</evidence>
<gene>
    <name evidence="1" type="ORF">MA47_09630</name>
</gene>
<sequence>MFLGEWQVPDSNGSRVKEFDMGTASYDWFYLQFEVENGVQKTRDITQGRTDTPQNNWYRHANQTFTAKITGSHAVYWEVTWDATTYHNQYAIRVTTSKNRTLGQWGPHTKVGPLLPGFDGSRTHYLRLADQQLQAGEQVFFETFTDATEPSQRAVRATMTKISWIEEN</sequence>
<keyword evidence="2" id="KW-1185">Reference proteome</keyword>
<name>A0A0A2DML2_9CORY</name>